<gene>
    <name evidence="1" type="ORF">GN958_ATG20120</name>
</gene>
<organism evidence="1 2">
    <name type="scientific">Phytophthora infestans</name>
    <name type="common">Potato late blight agent</name>
    <name type="synonym">Botrytis infestans</name>
    <dbReference type="NCBI Taxonomy" id="4787"/>
    <lineage>
        <taxon>Eukaryota</taxon>
        <taxon>Sar</taxon>
        <taxon>Stramenopiles</taxon>
        <taxon>Oomycota</taxon>
        <taxon>Peronosporomycetes</taxon>
        <taxon>Peronosporales</taxon>
        <taxon>Peronosporaceae</taxon>
        <taxon>Phytophthora</taxon>
    </lineage>
</organism>
<name>A0A8S9TP32_PHYIN</name>
<evidence type="ECO:0008006" key="3">
    <source>
        <dbReference type="Google" id="ProtNLM"/>
    </source>
</evidence>
<feature type="non-terminal residue" evidence="1">
    <location>
        <position position="1"/>
    </location>
</feature>
<accession>A0A8S9TP32</accession>
<protein>
    <recommendedName>
        <fullName evidence="3">HTH CENPB-type domain-containing protein</fullName>
    </recommendedName>
</protein>
<sequence>PAFSLRPSCGKRQRGVEIGSISVRVSSGSGDSLDNMFRSRRGIRMIDNELRILAREAAKADGVPVNDTFSNEKWPLKFVRRHGDQKRNEEFGTILSVELRRSRLLASRTESTAFDMCQGVPSEYFALNRSRQRVRNGVS</sequence>
<dbReference type="EMBL" id="JAACNO010002811">
    <property type="protein sequence ID" value="KAF4130666.1"/>
    <property type="molecule type" value="Genomic_DNA"/>
</dbReference>
<proteinExistence type="predicted"/>
<reference evidence="1" key="1">
    <citation type="submission" date="2020-03" db="EMBL/GenBank/DDBJ databases">
        <title>Hybrid Assembly of Korean Phytophthora infestans isolates.</title>
        <authorList>
            <person name="Prokchorchik M."/>
            <person name="Lee Y."/>
            <person name="Seo J."/>
            <person name="Cho J.-H."/>
            <person name="Park Y.-E."/>
            <person name="Jang D.-C."/>
            <person name="Im J.-S."/>
            <person name="Choi J.-G."/>
            <person name="Park H.-J."/>
            <person name="Lee G.-B."/>
            <person name="Lee Y.-G."/>
            <person name="Hong S.-Y."/>
            <person name="Cho K."/>
            <person name="Sohn K.H."/>
        </authorList>
    </citation>
    <scope>NUCLEOTIDE SEQUENCE</scope>
    <source>
        <strain evidence="1">KR_2_A2</strain>
    </source>
</reference>
<dbReference type="AlphaFoldDB" id="A0A8S9TP32"/>
<evidence type="ECO:0000313" key="1">
    <source>
        <dbReference type="EMBL" id="KAF4130666.1"/>
    </source>
</evidence>
<comment type="caution">
    <text evidence="1">The sequence shown here is derived from an EMBL/GenBank/DDBJ whole genome shotgun (WGS) entry which is preliminary data.</text>
</comment>
<evidence type="ECO:0000313" key="2">
    <source>
        <dbReference type="Proteomes" id="UP000704712"/>
    </source>
</evidence>
<dbReference type="Proteomes" id="UP000704712">
    <property type="component" value="Unassembled WGS sequence"/>
</dbReference>